<reference evidence="2" key="1">
    <citation type="book" date="2010" name="EXTREMOPHILES" publisher="0:0-0">
        <title>Complete genome sequences of ten hyperthermophilic archaea reveal their metabolic capabilities and possible ecological roles.</title>
        <editorList>
            <person name="?"/>
        </editorList>
        <authorList>
            <person name="Ravin N.V."/>
            <person name="Mardanov A.V."/>
            <person name="Bonch-Osmolovskaya E.A."/>
            <person name="Skryabin K.G."/>
        </authorList>
    </citation>
    <scope>NUCLEOTIDE SEQUENCE [LARGE SCALE GENOMIC DNA]</scope>
    <source>
        <strain evidence="2">1505</strain>
    </source>
</reference>
<dbReference type="Pfam" id="PF04252">
    <property type="entry name" value="SFM1-like"/>
    <property type="match status" value="1"/>
</dbReference>
<name>A0A3G1A6M8_9CREN</name>
<sequence length="206" mass="22995">MAIEVLEPFISKWMFHELRHVLEVLPGDCIYIYNVRRECEVSILAGLFGYVSQGSIAESGDLQRFDRVLVLDPRAEKALSPGDFSGRVLVVVGGIMGSHPPSGRTHRELTSRLSVGEARNIGAGQYTIDGAVYVASEVARGKRLEEIPFVDGLTLTGEGFEVFLPYRYPLRNGAPFISEEEKRYILEELEEDEYLFLSQGRPPAIC</sequence>
<organism evidence="1 2">
    <name type="scientific">Thermofilum adornatum 1505</name>
    <dbReference type="NCBI Taxonomy" id="697581"/>
    <lineage>
        <taxon>Archaea</taxon>
        <taxon>Thermoproteota</taxon>
        <taxon>Thermoprotei</taxon>
        <taxon>Thermofilales</taxon>
        <taxon>Thermofilaceae</taxon>
        <taxon>Thermofilum</taxon>
    </lineage>
</organism>
<dbReference type="GO" id="GO:0035241">
    <property type="term" value="F:protein-arginine omega-N monomethyltransferase activity"/>
    <property type="evidence" value="ECO:0007669"/>
    <property type="project" value="TreeGrafter"/>
</dbReference>
<proteinExistence type="predicted"/>
<protein>
    <submittedName>
        <fullName evidence="1">Uncharacterized protein</fullName>
    </submittedName>
</protein>
<dbReference type="PANTHER" id="PTHR35517">
    <property type="entry name" value="PROTEIN ARGININE N-METHYLTRANSFERASE SFM1"/>
    <property type="match status" value="1"/>
</dbReference>
<dbReference type="InterPro" id="IPR007364">
    <property type="entry name" value="SFM1-like"/>
</dbReference>
<dbReference type="AlphaFoldDB" id="A0A3G1A6M8"/>
<dbReference type="EMBL" id="CP007493">
    <property type="protein sequence ID" value="AJB42642.1"/>
    <property type="molecule type" value="Genomic_DNA"/>
</dbReference>
<dbReference type="STRING" id="697581.TCARB_1600"/>
<dbReference type="Proteomes" id="UP000266720">
    <property type="component" value="Chromosome"/>
</dbReference>
<dbReference type="GeneID" id="25407002"/>
<gene>
    <name evidence="1" type="ORF">TCARB_1600</name>
</gene>
<dbReference type="PANTHER" id="PTHR35517:SF1">
    <property type="entry name" value="PROTEIN ARGININE N-METHYLTRANSFERASE SFM1"/>
    <property type="match status" value="1"/>
</dbReference>
<dbReference type="RefSeq" id="WP_052887144.1">
    <property type="nucleotide sequence ID" value="NZ_CP007493.1"/>
</dbReference>
<accession>A0A3G1A6M8</accession>
<dbReference type="KEGG" id="tcb:TCARB_1600"/>
<evidence type="ECO:0000313" key="2">
    <source>
        <dbReference type="Proteomes" id="UP000266720"/>
    </source>
</evidence>
<evidence type="ECO:0000313" key="1">
    <source>
        <dbReference type="EMBL" id="AJB42642.1"/>
    </source>
</evidence>